<sequence length="251" mass="26319">MGESVLSRAVRILEAFTPDEPVLTVSEISRRTGLHLATASRLVAELTAHGFLARDADRRVRIGVRLWELGTRASPTLSLRDTAMPFMEGVHDVVGHHVQIGVLDGGEVLFLERLSAPGAVVNYTRIAGRLPPHVSSSGLVLLAHGPADLQERVLAGPLPAYTRHTITTPALLRSTLAAVRQQGYAYCPGHFHEDALGIAAPVRDGGGGVVAALSVIVPNDAGAASVVPVVRTAARGISRAMAARGPRGLTG</sequence>
<dbReference type="PANTHER" id="PTHR30136">
    <property type="entry name" value="HELIX-TURN-HELIX TRANSCRIPTIONAL REGULATOR, ICLR FAMILY"/>
    <property type="match status" value="1"/>
</dbReference>
<evidence type="ECO:0000313" key="6">
    <source>
        <dbReference type="EMBL" id="BBC31050.1"/>
    </source>
</evidence>
<evidence type="ECO:0000256" key="1">
    <source>
        <dbReference type="ARBA" id="ARBA00023015"/>
    </source>
</evidence>
<evidence type="ECO:0000256" key="3">
    <source>
        <dbReference type="ARBA" id="ARBA00023163"/>
    </source>
</evidence>
<dbReference type="PROSITE" id="PS51078">
    <property type="entry name" value="ICLR_ED"/>
    <property type="match status" value="1"/>
</dbReference>
<dbReference type="Gene3D" id="1.10.10.10">
    <property type="entry name" value="Winged helix-like DNA-binding domain superfamily/Winged helix DNA-binding domain"/>
    <property type="match status" value="1"/>
</dbReference>
<dbReference type="EMBL" id="AP018448">
    <property type="protein sequence ID" value="BBC31050.1"/>
    <property type="molecule type" value="Genomic_DNA"/>
</dbReference>
<evidence type="ECO:0000259" key="5">
    <source>
        <dbReference type="PROSITE" id="PS51078"/>
    </source>
</evidence>
<gene>
    <name evidence="6" type="ORF">SGFS_023440</name>
</gene>
<dbReference type="SMART" id="SM00346">
    <property type="entry name" value="HTH_ICLR"/>
    <property type="match status" value="1"/>
</dbReference>
<feature type="domain" description="HTH iclR-type" evidence="4">
    <location>
        <begin position="3"/>
        <end position="64"/>
    </location>
</feature>
<dbReference type="RefSeq" id="WP_286249681.1">
    <property type="nucleotide sequence ID" value="NZ_AP018448.1"/>
</dbReference>
<keyword evidence="3" id="KW-0804">Transcription</keyword>
<dbReference type="InterPro" id="IPR005471">
    <property type="entry name" value="Tscrpt_reg_IclR_N"/>
</dbReference>
<evidence type="ECO:0000259" key="4">
    <source>
        <dbReference type="PROSITE" id="PS51077"/>
    </source>
</evidence>
<keyword evidence="7" id="KW-1185">Reference proteome</keyword>
<dbReference type="SUPFAM" id="SSF46785">
    <property type="entry name" value="Winged helix' DNA-binding domain"/>
    <property type="match status" value="1"/>
</dbReference>
<reference evidence="6 7" key="2">
    <citation type="journal article" date="2023" name="ChemBioChem">
        <title>Acyltransferase Domain Exchange between Two Independent Type I Polyketide Synthases in the Same Producer Strain of Macrolide Antibiotics.</title>
        <authorList>
            <person name="Kudo F."/>
            <person name="Kishikawa K."/>
            <person name="Tsuboi K."/>
            <person name="Kido T."/>
            <person name="Usui T."/>
            <person name="Hashimoto J."/>
            <person name="Shin-Ya K."/>
            <person name="Miyanaga A."/>
            <person name="Eguchi T."/>
        </authorList>
    </citation>
    <scope>NUCLEOTIDE SEQUENCE [LARGE SCALE GENOMIC DNA]</scope>
    <source>
        <strain evidence="6 7">A-8890</strain>
    </source>
</reference>
<dbReference type="InterPro" id="IPR050707">
    <property type="entry name" value="HTH_MetabolicPath_Reg"/>
</dbReference>
<dbReference type="InterPro" id="IPR036390">
    <property type="entry name" value="WH_DNA-bd_sf"/>
</dbReference>
<dbReference type="Pfam" id="PF01614">
    <property type="entry name" value="IclR_C"/>
    <property type="match status" value="1"/>
</dbReference>
<dbReference type="InterPro" id="IPR036388">
    <property type="entry name" value="WH-like_DNA-bd_sf"/>
</dbReference>
<proteinExistence type="predicted"/>
<dbReference type="PANTHER" id="PTHR30136:SF24">
    <property type="entry name" value="HTH-TYPE TRANSCRIPTIONAL REPRESSOR ALLR"/>
    <property type="match status" value="1"/>
</dbReference>
<dbReference type="InterPro" id="IPR014757">
    <property type="entry name" value="Tscrpt_reg_IclR_C"/>
</dbReference>
<name>A0ABM7F5L9_9ACTN</name>
<evidence type="ECO:0000256" key="2">
    <source>
        <dbReference type="ARBA" id="ARBA00023125"/>
    </source>
</evidence>
<dbReference type="Proteomes" id="UP001321542">
    <property type="component" value="Chromosome"/>
</dbReference>
<organism evidence="6 7">
    <name type="scientific">Streptomyces graminofaciens</name>
    <dbReference type="NCBI Taxonomy" id="68212"/>
    <lineage>
        <taxon>Bacteria</taxon>
        <taxon>Bacillati</taxon>
        <taxon>Actinomycetota</taxon>
        <taxon>Actinomycetes</taxon>
        <taxon>Kitasatosporales</taxon>
        <taxon>Streptomycetaceae</taxon>
        <taxon>Streptomyces</taxon>
    </lineage>
</organism>
<keyword evidence="2" id="KW-0238">DNA-binding</keyword>
<reference evidence="6 7" key="1">
    <citation type="journal article" date="2010" name="ChemBioChem">
        <title>Cloning and characterization of the biosynthetic gene cluster of 16-membered macrolide antibiotic FD-891: involvement of a dual functional cytochrome P450 monooxygenase catalyzing epoxidation and hydroxylation.</title>
        <authorList>
            <person name="Kudo F."/>
            <person name="Motegi A."/>
            <person name="Mizoue K."/>
            <person name="Eguchi T."/>
        </authorList>
    </citation>
    <scope>NUCLEOTIDE SEQUENCE [LARGE SCALE GENOMIC DNA]</scope>
    <source>
        <strain evidence="6 7">A-8890</strain>
    </source>
</reference>
<dbReference type="InterPro" id="IPR029016">
    <property type="entry name" value="GAF-like_dom_sf"/>
</dbReference>
<protein>
    <submittedName>
        <fullName evidence="6">IclR family transcriptional regulator</fullName>
    </submittedName>
</protein>
<dbReference type="SUPFAM" id="SSF55781">
    <property type="entry name" value="GAF domain-like"/>
    <property type="match status" value="1"/>
</dbReference>
<evidence type="ECO:0000313" key="7">
    <source>
        <dbReference type="Proteomes" id="UP001321542"/>
    </source>
</evidence>
<feature type="domain" description="IclR-ED" evidence="5">
    <location>
        <begin position="65"/>
        <end position="243"/>
    </location>
</feature>
<accession>A0ABM7F5L9</accession>
<dbReference type="PROSITE" id="PS51077">
    <property type="entry name" value="HTH_ICLR"/>
    <property type="match status" value="1"/>
</dbReference>
<keyword evidence="1" id="KW-0805">Transcription regulation</keyword>
<dbReference type="Pfam" id="PF09339">
    <property type="entry name" value="HTH_IclR"/>
    <property type="match status" value="1"/>
</dbReference>
<dbReference type="Gene3D" id="3.30.450.40">
    <property type="match status" value="1"/>
</dbReference>